<feature type="compositionally biased region" description="Basic residues" evidence="4">
    <location>
        <begin position="35"/>
        <end position="52"/>
    </location>
</feature>
<evidence type="ECO:0000256" key="3">
    <source>
        <dbReference type="ARBA" id="ARBA00076695"/>
    </source>
</evidence>
<dbReference type="Gramene" id="PNW71883">
    <property type="protein sequence ID" value="PNW71883"/>
    <property type="gene ID" value="CHLRE_16g669125v5"/>
</dbReference>
<dbReference type="GO" id="GO:0005739">
    <property type="term" value="C:mitochondrion"/>
    <property type="evidence" value="ECO:0000318"/>
    <property type="project" value="GO_Central"/>
</dbReference>
<dbReference type="InterPro" id="IPR016161">
    <property type="entry name" value="Ald_DH/histidinol_DH"/>
</dbReference>
<dbReference type="FunFam" id="3.40.50.1970:FF:000003">
    <property type="entry name" value="Alcohol dehydrogenase, iron-containing"/>
    <property type="match status" value="1"/>
</dbReference>
<dbReference type="KEGG" id="cre:CHLRE_16g669125v5"/>
<dbReference type="PANTHER" id="PTHR11496">
    <property type="entry name" value="ALCOHOL DEHYDROGENASE"/>
    <property type="match status" value="1"/>
</dbReference>
<evidence type="ECO:0000256" key="4">
    <source>
        <dbReference type="SAM" id="MobiDB-lite"/>
    </source>
</evidence>
<reference evidence="7 8" key="1">
    <citation type="journal article" date="2007" name="Science">
        <title>The Chlamydomonas genome reveals the evolution of key animal and plant functions.</title>
        <authorList>
            <person name="Merchant S.S."/>
            <person name="Prochnik S.E."/>
            <person name="Vallon O."/>
            <person name="Harris E.H."/>
            <person name="Karpowicz S.J."/>
            <person name="Witman G.B."/>
            <person name="Terry A."/>
            <person name="Salamov A."/>
            <person name="Fritz-Laylin L.K."/>
            <person name="Marechal-Drouard L."/>
            <person name="Marshall W.F."/>
            <person name="Qu L.H."/>
            <person name="Nelson D.R."/>
            <person name="Sanderfoot A.A."/>
            <person name="Spalding M.H."/>
            <person name="Kapitonov V.V."/>
            <person name="Ren Q."/>
            <person name="Ferris P."/>
            <person name="Lindquist E."/>
            <person name="Shapiro H."/>
            <person name="Lucas S.M."/>
            <person name="Grimwood J."/>
            <person name="Schmutz J."/>
            <person name="Cardol P."/>
            <person name="Cerutti H."/>
            <person name="Chanfreau G."/>
            <person name="Chen C.L."/>
            <person name="Cognat V."/>
            <person name="Croft M.T."/>
            <person name="Dent R."/>
            <person name="Dutcher S."/>
            <person name="Fernandez E."/>
            <person name="Fukuzawa H."/>
            <person name="Gonzalez-Ballester D."/>
            <person name="Gonzalez-Halphen D."/>
            <person name="Hallmann A."/>
            <person name="Hanikenne M."/>
            <person name="Hippler M."/>
            <person name="Inwood W."/>
            <person name="Jabbari K."/>
            <person name="Kalanon M."/>
            <person name="Kuras R."/>
            <person name="Lefebvre P.A."/>
            <person name="Lemaire S.D."/>
            <person name="Lobanov A.V."/>
            <person name="Lohr M."/>
            <person name="Manuell A."/>
            <person name="Meier I."/>
            <person name="Mets L."/>
            <person name="Mittag M."/>
            <person name="Mittelmeier T."/>
            <person name="Moroney J.V."/>
            <person name="Moseley J."/>
            <person name="Napoli C."/>
            <person name="Nedelcu A.M."/>
            <person name="Niyogi K."/>
            <person name="Novoselov S.V."/>
            <person name="Paulsen I.T."/>
            <person name="Pazour G."/>
            <person name="Purton S."/>
            <person name="Ral J.P."/>
            <person name="Riano-Pachon D.M."/>
            <person name="Riekhof W."/>
            <person name="Rymarquis L."/>
            <person name="Schroda M."/>
            <person name="Stern D."/>
            <person name="Umen J."/>
            <person name="Willows R."/>
            <person name="Wilson N."/>
            <person name="Zimmer S.L."/>
            <person name="Allmer J."/>
            <person name="Balk J."/>
            <person name="Bisova K."/>
            <person name="Chen C.J."/>
            <person name="Elias M."/>
            <person name="Gendler K."/>
            <person name="Hauser C."/>
            <person name="Lamb M.R."/>
            <person name="Ledford H."/>
            <person name="Long J.C."/>
            <person name="Minagawa J."/>
            <person name="Page M.D."/>
            <person name="Pan J."/>
            <person name="Pootakham W."/>
            <person name="Roje S."/>
            <person name="Rose A."/>
            <person name="Stahlberg E."/>
            <person name="Terauchi A.M."/>
            <person name="Yang P."/>
            <person name="Ball S."/>
            <person name="Bowler C."/>
            <person name="Dieckmann C.L."/>
            <person name="Gladyshev V.N."/>
            <person name="Green P."/>
            <person name="Jorgensen R."/>
            <person name="Mayfield S."/>
            <person name="Mueller-Roeber B."/>
            <person name="Rajamani S."/>
            <person name="Sayre R.T."/>
            <person name="Brokstein P."/>
            <person name="Dubchak I."/>
            <person name="Goodstein D."/>
            <person name="Hornick L."/>
            <person name="Huang Y.W."/>
            <person name="Jhaveri J."/>
            <person name="Luo Y."/>
            <person name="Martinez D."/>
            <person name="Ngau W.C."/>
            <person name="Otillar B."/>
            <person name="Poliakov A."/>
            <person name="Porter A."/>
            <person name="Szajkowski L."/>
            <person name="Werner G."/>
            <person name="Zhou K."/>
            <person name="Grigoriev I.V."/>
            <person name="Rokhsar D.S."/>
            <person name="Grossman A.R."/>
        </authorList>
    </citation>
    <scope>NUCLEOTIDE SEQUENCE [LARGE SCALE GENOMIC DNA]</scope>
    <source>
        <strain evidence="8">CC-503</strain>
    </source>
</reference>
<dbReference type="PROSITE" id="PS00060">
    <property type="entry name" value="ADH_IRON_2"/>
    <property type="match status" value="1"/>
</dbReference>
<dbReference type="Gene3D" id="1.20.1090.10">
    <property type="entry name" value="Dehydroquinate synthase-like - alpha domain"/>
    <property type="match status" value="1"/>
</dbReference>
<dbReference type="OrthoDB" id="339764at2759"/>
<dbReference type="InParanoid" id="A0A2K3CUC5"/>
<dbReference type="GO" id="GO:0046872">
    <property type="term" value="F:metal ion binding"/>
    <property type="evidence" value="ECO:0007669"/>
    <property type="project" value="InterPro"/>
</dbReference>
<dbReference type="GO" id="GO:0006113">
    <property type="term" value="P:fermentation"/>
    <property type="evidence" value="ECO:0007669"/>
    <property type="project" value="UniProtKB-ARBA"/>
</dbReference>
<dbReference type="PROSITE" id="PS00913">
    <property type="entry name" value="ADH_IRON_1"/>
    <property type="match status" value="1"/>
</dbReference>
<dbReference type="CDD" id="cd08178">
    <property type="entry name" value="AAD_C"/>
    <property type="match status" value="1"/>
</dbReference>
<dbReference type="STRING" id="3055.A0A2K3CUC5"/>
<dbReference type="GeneID" id="5724719"/>
<evidence type="ECO:0000313" key="7">
    <source>
        <dbReference type="EMBL" id="PNW71883.1"/>
    </source>
</evidence>
<proteinExistence type="predicted"/>
<dbReference type="Proteomes" id="UP000006906">
    <property type="component" value="Chromosome 16"/>
</dbReference>
<keyword evidence="1" id="KW-0560">Oxidoreductase</keyword>
<dbReference type="SUPFAM" id="SSF56796">
    <property type="entry name" value="Dehydroquinate synthase-like"/>
    <property type="match status" value="1"/>
</dbReference>
<feature type="domain" description="Fe-containing alcohol dehydrogenase-like C-terminal" evidence="6">
    <location>
        <begin position="376"/>
        <end position="488"/>
    </location>
</feature>
<dbReference type="Gene3D" id="3.40.309.10">
    <property type="entry name" value="Aldehyde Dehydrogenase, Chain A, domain 2"/>
    <property type="match status" value="1"/>
</dbReference>
<organism evidence="7 8">
    <name type="scientific">Chlamydomonas reinhardtii</name>
    <name type="common">Chlamydomonas smithii</name>
    <dbReference type="NCBI Taxonomy" id="3055"/>
    <lineage>
        <taxon>Eukaryota</taxon>
        <taxon>Viridiplantae</taxon>
        <taxon>Chlorophyta</taxon>
        <taxon>core chlorophytes</taxon>
        <taxon>Chlorophyceae</taxon>
        <taxon>CS clade</taxon>
        <taxon>Chlamydomonadales</taxon>
        <taxon>Chlamydomonadaceae</taxon>
        <taxon>Chlamydomonas</taxon>
    </lineage>
</organism>
<dbReference type="GO" id="GO:0004022">
    <property type="term" value="F:alcohol dehydrogenase (NAD+) activity"/>
    <property type="evidence" value="ECO:0000318"/>
    <property type="project" value="GO_Central"/>
</dbReference>
<dbReference type="InterPro" id="IPR034789">
    <property type="entry name" value="AAD_C"/>
</dbReference>
<accession>A0A2K3CUC5</accession>
<evidence type="ECO:0000313" key="8">
    <source>
        <dbReference type="Proteomes" id="UP000006906"/>
    </source>
</evidence>
<name>A0A2K3CUC5_CHLRE</name>
<gene>
    <name evidence="7" type="ORF">CHLRE_16g669125v5</name>
</gene>
<evidence type="ECO:0000256" key="1">
    <source>
        <dbReference type="ARBA" id="ARBA00023002"/>
    </source>
</evidence>
<dbReference type="SUPFAM" id="SSF53720">
    <property type="entry name" value="ALDH-like"/>
    <property type="match status" value="1"/>
</dbReference>
<keyword evidence="8" id="KW-1185">Reference proteome</keyword>
<dbReference type="GO" id="GO:0016620">
    <property type="term" value="F:oxidoreductase activity, acting on the aldehyde or oxo group of donors, NAD or NADP as acceptor"/>
    <property type="evidence" value="ECO:0007669"/>
    <property type="project" value="InterPro"/>
</dbReference>
<dbReference type="PANTHER" id="PTHR11496:SF83">
    <property type="entry name" value="HYDROXYACID-OXOACID TRANSHYDROGENASE, MITOCHONDRIAL"/>
    <property type="match status" value="1"/>
</dbReference>
<dbReference type="InterPro" id="IPR039697">
    <property type="entry name" value="Alcohol_dehydrogenase_Fe"/>
</dbReference>
<feature type="region of interest" description="Disordered" evidence="4">
    <location>
        <begin position="31"/>
        <end position="56"/>
    </location>
</feature>
<dbReference type="Pfam" id="PF25137">
    <property type="entry name" value="ADH_Fe_C"/>
    <property type="match status" value="1"/>
</dbReference>
<dbReference type="FunFam" id="1.20.1090.10:FF:000001">
    <property type="entry name" value="Aldehyde-alcohol dehydrogenase"/>
    <property type="match status" value="1"/>
</dbReference>
<dbReference type="Pfam" id="PF00465">
    <property type="entry name" value="Fe-ADH"/>
    <property type="match status" value="1"/>
</dbReference>
<dbReference type="AlphaFoldDB" id="A0A2K3CUC5"/>
<dbReference type="InterPro" id="IPR056798">
    <property type="entry name" value="ADH_Fe_C"/>
</dbReference>
<evidence type="ECO:0000259" key="6">
    <source>
        <dbReference type="Pfam" id="PF25137"/>
    </source>
</evidence>
<evidence type="ECO:0000259" key="5">
    <source>
        <dbReference type="Pfam" id="PF00465"/>
    </source>
</evidence>
<dbReference type="EMBL" id="CM008977">
    <property type="protein sequence ID" value="PNW71883.1"/>
    <property type="molecule type" value="Genomic_DNA"/>
</dbReference>
<dbReference type="InterPro" id="IPR018211">
    <property type="entry name" value="ADH_Fe_CS"/>
</dbReference>
<dbReference type="RefSeq" id="XP_042915824.1">
    <property type="nucleotide sequence ID" value="XM_043071120.1"/>
</dbReference>
<feature type="domain" description="Alcohol dehydrogenase iron-type/glycerol dehydrogenase GldA" evidence="5">
    <location>
        <begin position="238"/>
        <end position="365"/>
    </location>
</feature>
<dbReference type="InterPro" id="IPR016163">
    <property type="entry name" value="Ald_DH_C"/>
</dbReference>
<dbReference type="Gene3D" id="3.40.50.1970">
    <property type="match status" value="1"/>
</dbReference>
<protein>
    <recommendedName>
        <fullName evidence="2">Alcohol dehydrogenase 4</fullName>
    </recommendedName>
    <alternativeName>
        <fullName evidence="3">Alcohol dehydrogenase IV</fullName>
    </alternativeName>
</protein>
<sequence>MLQNVLRRQLPELHPRTVVVVVVVVAYRPGNSHHPSGHHAHHPARRRPHAQQRPRPLAFPYNPHAMDAFLSCCAAELPRFTPLNEGAARACTGGQRLTAAGGEEGLVPQGTKVLIGEVEKIGPEEALSQEKLCPILAMYKAPDYDAGVKMACDLIMYGGAGHTSVLYTNPLNHAHIQQYQNAVKTVRIHPDQHPRLAGRHRTCSTSRPSPHAARTCCGSACCPRSTSRVAAWRWRWATCAVFYHVTPDPTLACIEAGLKEILEFKPDVIIALGGGSPMDAAKIMWLMYECPDTRFDGLAMRFMDIRKRVYEVPELGKKATMVCIPTTSGTGSEVTPFSVVTDERLGAKYPLADYALTPSMAIVDPQLVLNMPKKLTAWGGIDALTHALESYVSICATDYTKGLSREAISLLLKYLPRAYADGSNNFVAREKVHYAATIAGMAFANAFLGICHSMAHKLGAAYHVPHGLANAALISHVIRYNATDMPAKHAAFPQYQYPTAKQVCGRWRWRGWSASSRVQQHTVVGGCMSAGAFG</sequence>
<evidence type="ECO:0000256" key="2">
    <source>
        <dbReference type="ARBA" id="ARBA00074847"/>
    </source>
</evidence>
<dbReference type="InterPro" id="IPR001670">
    <property type="entry name" value="ADH_Fe/GldA"/>
</dbReference>